<dbReference type="Proteomes" id="UP001163321">
    <property type="component" value="Chromosome 3"/>
</dbReference>
<evidence type="ECO:0000313" key="2">
    <source>
        <dbReference type="Proteomes" id="UP001163321"/>
    </source>
</evidence>
<name>A0ACC0W634_9STRA</name>
<evidence type="ECO:0000313" key="1">
    <source>
        <dbReference type="EMBL" id="KAI9914273.1"/>
    </source>
</evidence>
<dbReference type="EMBL" id="CM047582">
    <property type="protein sequence ID" value="KAI9914273.1"/>
    <property type="molecule type" value="Genomic_DNA"/>
</dbReference>
<sequence length="468" mass="54011">MLTIWKHENKRGTKYKYRLKNGAKLLGCIDSLFDLDVLFKALKPEPSVKLFRKYLDEVETDPDIWNWMGNDRKETFGLPLRLRSKMKSIASAFSECQSEPNASKLLLAQFIRKFTVASDTKLLTYSEGMFSRAFKKVRNMIRSEQVEFISDDFRKCMTEPLVEARRAWFEAVEAVLAVAGEVVPARMTEKKRKQLSRRVRKIRKIFFTEARPEFLQILRMQHVDELTTIVTAYYQRNRKIKCDIKEELVEDDDGSFRSSELGAHRLRADASMLAAHTIKNRSVILVTTASQGTLVDRLTFPFSQSYWTKPQETVTHIRTFGRAVPQCEFNVNERLIAFVEEGRRVGLYRFNESYSSLEVYKSVDLSLRTSLTLPVAKCILVDGYLYAIDKVGSIQSVNLKNQQTSRMAPIVPAGRRVTSLLTMADNMVLGFMARKAFEYRVYRVDRLDGWKKGVDLTKNNNNFKTASI</sequence>
<accession>A0ACC0W634</accession>
<gene>
    <name evidence="1" type="ORF">PsorP6_008331</name>
</gene>
<organism evidence="1 2">
    <name type="scientific">Peronosclerospora sorghi</name>
    <dbReference type="NCBI Taxonomy" id="230839"/>
    <lineage>
        <taxon>Eukaryota</taxon>
        <taxon>Sar</taxon>
        <taxon>Stramenopiles</taxon>
        <taxon>Oomycota</taxon>
        <taxon>Peronosporomycetes</taxon>
        <taxon>Peronosporales</taxon>
        <taxon>Peronosporaceae</taxon>
        <taxon>Peronosclerospora</taxon>
    </lineage>
</organism>
<reference evidence="1 2" key="1">
    <citation type="journal article" date="2022" name="bioRxiv">
        <title>The genome of the oomycete Peronosclerospora sorghi, a cosmopolitan pathogen of maize and sorghum, is inflated with dispersed pseudogenes.</title>
        <authorList>
            <person name="Fletcher K."/>
            <person name="Martin F."/>
            <person name="Isakeit T."/>
            <person name="Cavanaugh K."/>
            <person name="Magill C."/>
            <person name="Michelmore R."/>
        </authorList>
    </citation>
    <scope>NUCLEOTIDE SEQUENCE [LARGE SCALE GENOMIC DNA]</scope>
    <source>
        <strain evidence="1">P6</strain>
    </source>
</reference>
<protein>
    <submittedName>
        <fullName evidence="1">Uncharacterized protein</fullName>
    </submittedName>
</protein>
<comment type="caution">
    <text evidence="1">The sequence shown here is derived from an EMBL/GenBank/DDBJ whole genome shotgun (WGS) entry which is preliminary data.</text>
</comment>
<proteinExistence type="predicted"/>
<keyword evidence="2" id="KW-1185">Reference proteome</keyword>